<name>A0ABY2NHX4_9LEPT</name>
<comment type="caution">
    <text evidence="2">The sequence shown here is derived from an EMBL/GenBank/DDBJ whole genome shotgun (WGS) entry which is preliminary data.</text>
</comment>
<proteinExistence type="predicted"/>
<keyword evidence="3" id="KW-1185">Reference proteome</keyword>
<protein>
    <submittedName>
        <fullName evidence="2">Abortive phage resistance protein</fullName>
    </submittedName>
</protein>
<dbReference type="InterPro" id="IPR026001">
    <property type="entry name" value="Abi-like_C"/>
</dbReference>
<dbReference type="Proteomes" id="UP000298057">
    <property type="component" value="Unassembled WGS sequence"/>
</dbReference>
<accession>A0ABY2NHX4</accession>
<gene>
    <name evidence="2" type="ORF">EHQ82_01350</name>
</gene>
<dbReference type="EMBL" id="RQGU01000011">
    <property type="protein sequence ID" value="TGM30488.1"/>
    <property type="molecule type" value="Genomic_DNA"/>
</dbReference>
<feature type="domain" description="Abortive infection protein-like C-terminal" evidence="1">
    <location>
        <begin position="164"/>
        <end position="239"/>
    </location>
</feature>
<evidence type="ECO:0000259" key="1">
    <source>
        <dbReference type="Pfam" id="PF14355"/>
    </source>
</evidence>
<reference evidence="3" key="1">
    <citation type="journal article" date="2019" name="PLoS Negl. Trop. Dis.">
        <title>Revisiting the worldwide diversity of Leptospira species in the environment.</title>
        <authorList>
            <person name="Vincent A.T."/>
            <person name="Schiettekatte O."/>
            <person name="Bourhy P."/>
            <person name="Veyrier F.J."/>
            <person name="Picardeau M."/>
        </authorList>
    </citation>
    <scope>NUCLEOTIDE SEQUENCE [LARGE SCALE GENOMIC DNA]</scope>
    <source>
        <strain evidence="3">201702406</strain>
    </source>
</reference>
<evidence type="ECO:0000313" key="3">
    <source>
        <dbReference type="Proteomes" id="UP000298057"/>
    </source>
</evidence>
<feature type="non-terminal residue" evidence="2">
    <location>
        <position position="248"/>
    </location>
</feature>
<dbReference type="Pfam" id="PF14355">
    <property type="entry name" value="Abi_C"/>
    <property type="match status" value="1"/>
</dbReference>
<evidence type="ECO:0000313" key="2">
    <source>
        <dbReference type="EMBL" id="TGM30488.1"/>
    </source>
</evidence>
<organism evidence="2 3">
    <name type="scientific">Leptospira selangorensis</name>
    <dbReference type="NCBI Taxonomy" id="2484982"/>
    <lineage>
        <taxon>Bacteria</taxon>
        <taxon>Pseudomonadati</taxon>
        <taxon>Spirochaetota</taxon>
        <taxon>Spirochaetia</taxon>
        <taxon>Leptospirales</taxon>
        <taxon>Leptospiraceae</taxon>
        <taxon>Leptospira</taxon>
    </lineage>
</organism>
<sequence>MTEKSYNPKDILERLQKACIDNATGSSSYETYEEERSSALSNLLLSKMLPDWVVGNRYGSQYWNFIKSKFPTYKERRNFIYNEFSPIFDYIEKSGIYPISESFEELLKVCNSPNLEIVWRKCIERRINDPEGAITSARTLLESTCIYILEMLNEIPDKSGDLQRLYKQLAKSMNLAPDMYHEQVFKQILSGCGTVVDGLAGLRNKLGDAHGQETKQVKPSKRHAELAVNLSGTLCSFLISTYEEKYRN</sequence>